<evidence type="ECO:0000313" key="3">
    <source>
        <dbReference type="Proteomes" id="UP000032061"/>
    </source>
</evidence>
<dbReference type="RefSeq" id="WP_041517446.1">
    <property type="nucleotide sequence ID" value="NZ_JPRK01000008.1"/>
</dbReference>
<organism evidence="1 3">
    <name type="scientific">Flavobacterium hibernum</name>
    <dbReference type="NCBI Taxonomy" id="37752"/>
    <lineage>
        <taxon>Bacteria</taxon>
        <taxon>Pseudomonadati</taxon>
        <taxon>Bacteroidota</taxon>
        <taxon>Flavobacteriia</taxon>
        <taxon>Flavobacteriales</taxon>
        <taxon>Flavobacteriaceae</taxon>
        <taxon>Flavobacterium</taxon>
    </lineage>
</organism>
<gene>
    <name evidence="2" type="ORF">B0A73_07440</name>
    <name evidence="1" type="ORF">IW18_10030</name>
</gene>
<comment type="caution">
    <text evidence="1">The sequence shown here is derived from an EMBL/GenBank/DDBJ whole genome shotgun (WGS) entry which is preliminary data.</text>
</comment>
<proteinExistence type="predicted"/>
<evidence type="ECO:0000313" key="4">
    <source>
        <dbReference type="Proteomes" id="UP000198302"/>
    </source>
</evidence>
<dbReference type="Proteomes" id="UP000198302">
    <property type="component" value="Unassembled WGS sequence"/>
</dbReference>
<dbReference type="EMBL" id="MUGX01000010">
    <property type="protein sequence ID" value="OXA88507.1"/>
    <property type="molecule type" value="Genomic_DNA"/>
</dbReference>
<keyword evidence="4" id="KW-1185">Reference proteome</keyword>
<evidence type="ECO:0000313" key="2">
    <source>
        <dbReference type="EMBL" id="OXA88507.1"/>
    </source>
</evidence>
<protein>
    <submittedName>
        <fullName evidence="1">Uncharacterized protein</fullName>
    </submittedName>
</protein>
<dbReference type="AlphaFoldDB" id="A0A0D0EZQ2"/>
<name>A0A0D0EZQ2_9FLAO</name>
<evidence type="ECO:0000313" key="1">
    <source>
        <dbReference type="EMBL" id="KIO52866.1"/>
    </source>
</evidence>
<reference evidence="1 3" key="1">
    <citation type="submission" date="2015-01" db="EMBL/GenBank/DDBJ databases">
        <title>Genome of Flavobacterium hibernum DSM 12611.</title>
        <authorList>
            <person name="Stropko S.J."/>
            <person name="Pipes S.E."/>
            <person name="Newman J.D."/>
        </authorList>
    </citation>
    <scope>NUCLEOTIDE SEQUENCE [LARGE SCALE GENOMIC DNA]</scope>
    <source>
        <strain evidence="1 3">DSM 12611</strain>
    </source>
</reference>
<dbReference type="Proteomes" id="UP000032061">
    <property type="component" value="Unassembled WGS sequence"/>
</dbReference>
<dbReference type="EMBL" id="JPRK01000008">
    <property type="protein sequence ID" value="KIO52866.1"/>
    <property type="molecule type" value="Genomic_DNA"/>
</dbReference>
<reference evidence="2 4" key="2">
    <citation type="submission" date="2016-11" db="EMBL/GenBank/DDBJ databases">
        <title>Whole genomes of Flavobacteriaceae.</title>
        <authorList>
            <person name="Stine C."/>
            <person name="Li C."/>
            <person name="Tadesse D."/>
        </authorList>
    </citation>
    <scope>NUCLEOTIDE SEQUENCE [LARGE SCALE GENOMIC DNA]</scope>
    <source>
        <strain evidence="2 4">ATCC 51468</strain>
    </source>
</reference>
<accession>A0A0D0EZQ2</accession>
<sequence>MKLFNILFLFFTFNNFGYSQSEALGKIHTSEIIFLNDSHLKSTIKRIMTKDSLCQTKSVQWSIEVLKNDMILITKYSLGNLIASQGITNIYTTVIDDKFLFLSSKENINSVFIKSGYSVDLTSFIDKGNFSTIDYSFWVIQKKDGKNYKIIKEKKYACNN</sequence>
<dbReference type="OrthoDB" id="1377312at2"/>